<gene>
    <name evidence="3" type="ORF">GO495_18280</name>
</gene>
<evidence type="ECO:0000313" key="3">
    <source>
        <dbReference type="EMBL" id="MVT42547.1"/>
    </source>
</evidence>
<dbReference type="InterPro" id="IPR024311">
    <property type="entry name" value="Lipocalin-like"/>
</dbReference>
<comment type="caution">
    <text evidence="3">The sequence shown here is derived from an EMBL/GenBank/DDBJ whole genome shotgun (WGS) entry which is preliminary data.</text>
</comment>
<protein>
    <recommendedName>
        <fullName evidence="2">Lipocalin-like domain-containing protein</fullName>
    </recommendedName>
</protein>
<evidence type="ECO:0000313" key="4">
    <source>
        <dbReference type="Proteomes" id="UP000468388"/>
    </source>
</evidence>
<proteinExistence type="predicted"/>
<dbReference type="RefSeq" id="WP_157301172.1">
    <property type="nucleotide sequence ID" value="NZ_BAAAZB010000002.1"/>
</dbReference>
<dbReference type="PROSITE" id="PS51257">
    <property type="entry name" value="PROKAR_LIPOPROTEIN"/>
    <property type="match status" value="1"/>
</dbReference>
<evidence type="ECO:0000259" key="2">
    <source>
        <dbReference type="Pfam" id="PF12702"/>
    </source>
</evidence>
<name>A0A6N8JBC3_9BACT</name>
<evidence type="ECO:0000256" key="1">
    <source>
        <dbReference type="SAM" id="SignalP"/>
    </source>
</evidence>
<accession>A0A6N8JBC3</accession>
<keyword evidence="1" id="KW-0732">Signal</keyword>
<dbReference type="Gene3D" id="2.40.128.280">
    <property type="match status" value="1"/>
</dbReference>
<organism evidence="3 4">
    <name type="scientific">Chitinophaga oryziterrae</name>
    <dbReference type="NCBI Taxonomy" id="1031224"/>
    <lineage>
        <taxon>Bacteria</taxon>
        <taxon>Pseudomonadati</taxon>
        <taxon>Bacteroidota</taxon>
        <taxon>Chitinophagia</taxon>
        <taxon>Chitinophagales</taxon>
        <taxon>Chitinophagaceae</taxon>
        <taxon>Chitinophaga</taxon>
    </lineage>
</organism>
<feature type="chain" id="PRO_5026941088" description="Lipocalin-like domain-containing protein" evidence="1">
    <location>
        <begin position="27"/>
        <end position="169"/>
    </location>
</feature>
<dbReference type="OrthoDB" id="199694at2"/>
<dbReference type="Proteomes" id="UP000468388">
    <property type="component" value="Unassembled WGS sequence"/>
</dbReference>
<dbReference type="AlphaFoldDB" id="A0A6N8JBC3"/>
<sequence>MKKCIVLTASLIILYACEPSSGPASAITSRDSSLIDVPDSTSMQIADSVAVLATTDTVTYKADRLVGRWLQPVPGLDKEKQGFLLKKNGKAVSINTYSLVYDKWLLQHDTLLLWNHAEGVHSKDTAATVDTTIIQSLTDTTLVLFPIKAVPGYQEQYTKEKVDGRKGKR</sequence>
<reference evidence="3 4" key="1">
    <citation type="submission" date="2019-12" db="EMBL/GenBank/DDBJ databases">
        <title>The draft genomic sequence of strain Chitinophaga oryziterrae JCM 16595.</title>
        <authorList>
            <person name="Zhang X."/>
        </authorList>
    </citation>
    <scope>NUCLEOTIDE SEQUENCE [LARGE SCALE GENOMIC DNA]</scope>
    <source>
        <strain evidence="3 4">JCM 16595</strain>
    </source>
</reference>
<feature type="domain" description="Lipocalin-like" evidence="2">
    <location>
        <begin position="62"/>
        <end position="159"/>
    </location>
</feature>
<dbReference type="EMBL" id="WRXO01000005">
    <property type="protein sequence ID" value="MVT42547.1"/>
    <property type="molecule type" value="Genomic_DNA"/>
</dbReference>
<feature type="signal peptide" evidence="1">
    <location>
        <begin position="1"/>
        <end position="26"/>
    </location>
</feature>
<dbReference type="Pfam" id="PF12702">
    <property type="entry name" value="Lipocalin_3"/>
    <property type="match status" value="1"/>
</dbReference>
<keyword evidence="4" id="KW-1185">Reference proteome</keyword>